<dbReference type="EMBL" id="UXSR01005670">
    <property type="protein sequence ID" value="VDD83236.1"/>
    <property type="molecule type" value="Genomic_DNA"/>
</dbReference>
<feature type="compositionally biased region" description="Basic residues" evidence="1">
    <location>
        <begin position="107"/>
        <end position="118"/>
    </location>
</feature>
<accession>A0A0R3UN78</accession>
<organism evidence="2 3">
    <name type="scientific">Mesocestoides corti</name>
    <name type="common">Flatworm</name>
    <dbReference type="NCBI Taxonomy" id="53468"/>
    <lineage>
        <taxon>Eukaryota</taxon>
        <taxon>Metazoa</taxon>
        <taxon>Spiralia</taxon>
        <taxon>Lophotrochozoa</taxon>
        <taxon>Platyhelminthes</taxon>
        <taxon>Cestoda</taxon>
        <taxon>Eucestoda</taxon>
        <taxon>Cyclophyllidea</taxon>
        <taxon>Mesocestoididae</taxon>
        <taxon>Mesocestoides</taxon>
    </lineage>
</organism>
<evidence type="ECO:0000313" key="2">
    <source>
        <dbReference type="EMBL" id="VDD83236.1"/>
    </source>
</evidence>
<feature type="region of interest" description="Disordered" evidence="1">
    <location>
        <begin position="162"/>
        <end position="298"/>
    </location>
</feature>
<evidence type="ECO:0000313" key="4">
    <source>
        <dbReference type="WBParaSite" id="MCU_008238-RA"/>
    </source>
</evidence>
<gene>
    <name evidence="2" type="ORF">MCOS_LOCUS9239</name>
</gene>
<dbReference type="WBParaSite" id="MCU_008238-RA">
    <property type="protein sequence ID" value="MCU_008238-RA"/>
    <property type="gene ID" value="MCU_008238"/>
</dbReference>
<feature type="compositionally biased region" description="Basic and acidic residues" evidence="1">
    <location>
        <begin position="119"/>
        <end position="130"/>
    </location>
</feature>
<feature type="compositionally biased region" description="Basic residues" evidence="1">
    <location>
        <begin position="245"/>
        <end position="255"/>
    </location>
</feature>
<reference evidence="2 3" key="1">
    <citation type="submission" date="2018-10" db="EMBL/GenBank/DDBJ databases">
        <authorList>
            <consortium name="Pathogen Informatics"/>
        </authorList>
    </citation>
    <scope>NUCLEOTIDE SEQUENCE [LARGE SCALE GENOMIC DNA]</scope>
</reference>
<dbReference type="OrthoDB" id="1906282at2759"/>
<proteinExistence type="predicted"/>
<protein>
    <submittedName>
        <fullName evidence="4">Protein TSSC4</fullName>
    </submittedName>
</protein>
<dbReference type="AlphaFoldDB" id="A0A0R3UN78"/>
<evidence type="ECO:0000256" key="1">
    <source>
        <dbReference type="SAM" id="MobiDB-lite"/>
    </source>
</evidence>
<feature type="region of interest" description="Disordered" evidence="1">
    <location>
        <begin position="58"/>
        <end position="132"/>
    </location>
</feature>
<keyword evidence="3" id="KW-1185">Reference proteome</keyword>
<feature type="compositionally biased region" description="Basic and acidic residues" evidence="1">
    <location>
        <begin position="225"/>
        <end position="242"/>
    </location>
</feature>
<feature type="compositionally biased region" description="Acidic residues" evidence="1">
    <location>
        <begin position="169"/>
        <end position="179"/>
    </location>
</feature>
<feature type="compositionally biased region" description="Basic and acidic residues" evidence="1">
    <location>
        <begin position="58"/>
        <end position="81"/>
    </location>
</feature>
<reference evidence="4" key="2">
    <citation type="submission" date="2019-11" db="UniProtKB">
        <authorList>
            <consortium name="WormBaseParasite"/>
        </authorList>
    </citation>
    <scope>IDENTIFICATION</scope>
</reference>
<evidence type="ECO:0000313" key="3">
    <source>
        <dbReference type="Proteomes" id="UP000267029"/>
    </source>
</evidence>
<name>A0A0R3UN78_MESCO</name>
<feature type="compositionally biased region" description="Acidic residues" evidence="1">
    <location>
        <begin position="286"/>
        <end position="298"/>
    </location>
</feature>
<sequence>MSDPKSNSSGAPAPFVLRGSTSLFSQRQLDVFGGLQALEDAHNKVTKETRSERHLVKKMAWKETKPAAESLEADKEAREKQNASAPPVDNTTEVLFKVPDCPPPRSALRRKRPARASHHVTDATKRDSQKWTHYSLADVDEDAGLGGQANRKIAADLMRELRRRREEASESEPVEDLGDDDRPARIIFRPTRGTKRSRVESSGPSPVNLICSQSHDDDDVDEQSDDRSNSPDPTNHQDDIAFRPRTQHGKLRCRTGSKEDVRSDEEVETRGSTEAPEAADSGSSDETTDDLEDAPEGL</sequence>
<dbReference type="Proteomes" id="UP000267029">
    <property type="component" value="Unassembled WGS sequence"/>
</dbReference>